<comment type="caution">
    <text evidence="1">The sequence shown here is derived from an EMBL/GenBank/DDBJ whole genome shotgun (WGS) entry which is preliminary data.</text>
</comment>
<accession>A0A0W0F7G3</accession>
<gene>
    <name evidence="1" type="ORF">WG66_15201</name>
</gene>
<proteinExistence type="predicted"/>
<organism evidence="1 2">
    <name type="scientific">Moniliophthora roreri</name>
    <name type="common">Frosty pod rot fungus</name>
    <name type="synonym">Monilia roreri</name>
    <dbReference type="NCBI Taxonomy" id="221103"/>
    <lineage>
        <taxon>Eukaryota</taxon>
        <taxon>Fungi</taxon>
        <taxon>Dikarya</taxon>
        <taxon>Basidiomycota</taxon>
        <taxon>Agaricomycotina</taxon>
        <taxon>Agaricomycetes</taxon>
        <taxon>Agaricomycetidae</taxon>
        <taxon>Agaricales</taxon>
        <taxon>Marasmiineae</taxon>
        <taxon>Marasmiaceae</taxon>
        <taxon>Moniliophthora</taxon>
    </lineage>
</organism>
<dbReference type="Proteomes" id="UP000054988">
    <property type="component" value="Unassembled WGS sequence"/>
</dbReference>
<dbReference type="AlphaFoldDB" id="A0A0W0F7G3"/>
<protein>
    <submittedName>
        <fullName evidence="1">Uncharacterized protein</fullName>
    </submittedName>
</protein>
<evidence type="ECO:0000313" key="2">
    <source>
        <dbReference type="Proteomes" id="UP000054988"/>
    </source>
</evidence>
<reference evidence="1 2" key="1">
    <citation type="submission" date="2015-12" db="EMBL/GenBank/DDBJ databases">
        <title>Draft genome sequence of Moniliophthora roreri, the causal agent of frosty pod rot of cacao.</title>
        <authorList>
            <person name="Aime M.C."/>
            <person name="Diaz-Valderrama J.R."/>
            <person name="Kijpornyongpan T."/>
            <person name="Phillips-Mora W."/>
        </authorList>
    </citation>
    <scope>NUCLEOTIDE SEQUENCE [LARGE SCALE GENOMIC DNA]</scope>
    <source>
        <strain evidence="1 2">MCA 2952</strain>
    </source>
</reference>
<name>A0A0W0F7G3_MONRR</name>
<sequence length="34" mass="3993">MASALSIDNMNRRNRWLHVMTNSNHYKNAAFTNL</sequence>
<evidence type="ECO:0000313" key="1">
    <source>
        <dbReference type="EMBL" id="KTB32220.1"/>
    </source>
</evidence>
<dbReference type="EMBL" id="LATX01002244">
    <property type="protein sequence ID" value="KTB32220.1"/>
    <property type="molecule type" value="Genomic_DNA"/>
</dbReference>